<reference evidence="2 3" key="1">
    <citation type="submission" date="2014-08" db="EMBL/GenBank/DDBJ databases">
        <title>Clostridium innocuum, an unnegligible vancomycin-resistant pathogen causing extra-intestinal infections.</title>
        <authorList>
            <person name="Feng Y."/>
            <person name="Chiu C.-H."/>
        </authorList>
    </citation>
    <scope>NUCLEOTIDE SEQUENCE [LARGE SCALE GENOMIC DNA]</scope>
    <source>
        <strain evidence="2 3">AN88</strain>
    </source>
</reference>
<evidence type="ECO:0000313" key="2">
    <source>
        <dbReference type="EMBL" id="KGJ54065.1"/>
    </source>
</evidence>
<proteinExistence type="predicted"/>
<dbReference type="EMBL" id="JQIF01000023">
    <property type="protein sequence ID" value="KGJ54065.1"/>
    <property type="molecule type" value="Genomic_DNA"/>
</dbReference>
<evidence type="ECO:0000313" key="3">
    <source>
        <dbReference type="Proteomes" id="UP000030008"/>
    </source>
</evidence>
<keyword evidence="1" id="KW-0472">Membrane</keyword>
<comment type="caution">
    <text evidence="2">The sequence shown here is derived from an EMBL/GenBank/DDBJ whole genome shotgun (WGS) entry which is preliminary data.</text>
</comment>
<sequence>MDQAEAIYTVIIGVGALIGVMAPIIKLNTNIVRLTTLLENVASDNARQDDRLDKHSKVLDDHEKRIGKLEK</sequence>
<organism evidence="2 3">
    <name type="scientific">Clostridium innocuum</name>
    <dbReference type="NCBI Taxonomy" id="1522"/>
    <lineage>
        <taxon>Bacteria</taxon>
        <taxon>Bacillati</taxon>
        <taxon>Bacillota</taxon>
        <taxon>Clostridia</taxon>
        <taxon>Eubacteriales</taxon>
        <taxon>Clostridiaceae</taxon>
        <taxon>Clostridium</taxon>
    </lineage>
</organism>
<accession>A0A099I8N1</accession>
<evidence type="ECO:0000256" key="1">
    <source>
        <dbReference type="SAM" id="Phobius"/>
    </source>
</evidence>
<dbReference type="RefSeq" id="WP_044904605.1">
    <property type="nucleotide sequence ID" value="NZ_JAQCQO010000054.1"/>
</dbReference>
<dbReference type="AlphaFoldDB" id="A0A099I8N1"/>
<dbReference type="Proteomes" id="UP000030008">
    <property type="component" value="Unassembled WGS sequence"/>
</dbReference>
<name>A0A099I8N1_CLOIN</name>
<gene>
    <name evidence="2" type="ORF">CIAN88_05845</name>
</gene>
<protein>
    <submittedName>
        <fullName evidence="2">Uncharacterized protein</fullName>
    </submittedName>
</protein>
<keyword evidence="1" id="KW-0812">Transmembrane</keyword>
<feature type="transmembrane region" description="Helical" evidence="1">
    <location>
        <begin position="6"/>
        <end position="25"/>
    </location>
</feature>
<keyword evidence="1" id="KW-1133">Transmembrane helix</keyword>